<dbReference type="GO" id="GO:0003723">
    <property type="term" value="F:RNA binding"/>
    <property type="evidence" value="ECO:0007669"/>
    <property type="project" value="TreeGrafter"/>
</dbReference>
<dbReference type="Proteomes" id="UP000799766">
    <property type="component" value="Unassembled WGS sequence"/>
</dbReference>
<feature type="compositionally biased region" description="Basic and acidic residues" evidence="5">
    <location>
        <begin position="84"/>
        <end position="116"/>
    </location>
</feature>
<comment type="similarity">
    <text evidence="2">Belongs to the CWC15 family.</text>
</comment>
<evidence type="ECO:0000313" key="7">
    <source>
        <dbReference type="Proteomes" id="UP000799766"/>
    </source>
</evidence>
<feature type="region of interest" description="Disordered" evidence="5">
    <location>
        <begin position="1"/>
        <end position="22"/>
    </location>
</feature>
<evidence type="ECO:0000256" key="5">
    <source>
        <dbReference type="SAM" id="MobiDB-lite"/>
    </source>
</evidence>
<reference evidence="6" key="1">
    <citation type="journal article" date="2020" name="Stud. Mycol.">
        <title>101 Dothideomycetes genomes: a test case for predicting lifestyles and emergence of pathogens.</title>
        <authorList>
            <person name="Haridas S."/>
            <person name="Albert R."/>
            <person name="Binder M."/>
            <person name="Bloem J."/>
            <person name="Labutti K."/>
            <person name="Salamov A."/>
            <person name="Andreopoulos B."/>
            <person name="Baker S."/>
            <person name="Barry K."/>
            <person name="Bills G."/>
            <person name="Bluhm B."/>
            <person name="Cannon C."/>
            <person name="Castanera R."/>
            <person name="Culley D."/>
            <person name="Daum C."/>
            <person name="Ezra D."/>
            <person name="Gonzalez J."/>
            <person name="Henrissat B."/>
            <person name="Kuo A."/>
            <person name="Liang C."/>
            <person name="Lipzen A."/>
            <person name="Lutzoni F."/>
            <person name="Magnuson J."/>
            <person name="Mondo S."/>
            <person name="Nolan M."/>
            <person name="Ohm R."/>
            <person name="Pangilinan J."/>
            <person name="Park H.-J."/>
            <person name="Ramirez L."/>
            <person name="Alfaro M."/>
            <person name="Sun H."/>
            <person name="Tritt A."/>
            <person name="Yoshinaga Y."/>
            <person name="Zwiers L.-H."/>
            <person name="Turgeon B."/>
            <person name="Goodwin S."/>
            <person name="Spatafora J."/>
            <person name="Crous P."/>
            <person name="Grigoriev I."/>
        </authorList>
    </citation>
    <scope>NUCLEOTIDE SEQUENCE</scope>
    <source>
        <strain evidence="6">ATCC 16933</strain>
    </source>
</reference>
<protein>
    <submittedName>
        <fullName evidence="6">Pre-mRNA-splicing factor Cwf15/Cwc15</fullName>
    </submittedName>
</protein>
<feature type="region of interest" description="Disordered" evidence="5">
    <location>
        <begin position="64"/>
        <end position="189"/>
    </location>
</feature>
<comment type="function">
    <text evidence="1">Involved in pre-mRNA splicing.</text>
</comment>
<dbReference type="GO" id="GO:0071013">
    <property type="term" value="C:catalytic step 2 spliceosome"/>
    <property type="evidence" value="ECO:0007669"/>
    <property type="project" value="TreeGrafter"/>
</dbReference>
<evidence type="ECO:0000256" key="2">
    <source>
        <dbReference type="ARBA" id="ARBA00006644"/>
    </source>
</evidence>
<dbReference type="GO" id="GO:0045292">
    <property type="term" value="P:mRNA cis splicing, via spliceosome"/>
    <property type="evidence" value="ECO:0007669"/>
    <property type="project" value="TreeGrafter"/>
</dbReference>
<organism evidence="6 7">
    <name type="scientific">Lineolata rhizophorae</name>
    <dbReference type="NCBI Taxonomy" id="578093"/>
    <lineage>
        <taxon>Eukaryota</taxon>
        <taxon>Fungi</taxon>
        <taxon>Dikarya</taxon>
        <taxon>Ascomycota</taxon>
        <taxon>Pezizomycotina</taxon>
        <taxon>Dothideomycetes</taxon>
        <taxon>Dothideomycetes incertae sedis</taxon>
        <taxon>Lineolatales</taxon>
        <taxon>Lineolataceae</taxon>
        <taxon>Lineolata</taxon>
    </lineage>
</organism>
<keyword evidence="4" id="KW-0508">mRNA splicing</keyword>
<dbReference type="PANTHER" id="PTHR12718:SF2">
    <property type="entry name" value="SPLICEOSOME-ASSOCIATED PROTEIN CWC15 HOMOLOG"/>
    <property type="match status" value="1"/>
</dbReference>
<keyword evidence="3" id="KW-0507">mRNA processing</keyword>
<keyword evidence="7" id="KW-1185">Reference proteome</keyword>
<accession>A0A6A6NYI5</accession>
<gene>
    <name evidence="6" type="ORF">BDY21DRAFT_346788</name>
</gene>
<feature type="compositionally biased region" description="Acidic residues" evidence="5">
    <location>
        <begin position="117"/>
        <end position="141"/>
    </location>
</feature>
<evidence type="ECO:0000256" key="3">
    <source>
        <dbReference type="ARBA" id="ARBA00022664"/>
    </source>
</evidence>
<dbReference type="EMBL" id="MU001683">
    <property type="protein sequence ID" value="KAF2456323.1"/>
    <property type="molecule type" value="Genomic_DNA"/>
</dbReference>
<dbReference type="PANTHER" id="PTHR12718">
    <property type="entry name" value="CELL CYCLE CONTROL PROTEIN CWF15"/>
    <property type="match status" value="1"/>
</dbReference>
<evidence type="ECO:0000313" key="6">
    <source>
        <dbReference type="EMBL" id="KAF2456323.1"/>
    </source>
</evidence>
<sequence>MTTAHRPTFDPARGKEALRGPAYHQRLLPAYTTLKHRQPGQGGEADTSRDLRAELLKAEAAHFAKKNGNLVEEDEPETSAAQKRTIEEATSDESKHEEDPEVKRRRLILEEARDVDADSDPEASSDDSEDDDDDDEEDEQAELMRELEKIKRERAEQKAKEEAERTAKEEEEREFKIARGNPLLNPNDFNVKRRWDDDVVFKNQARGADDKKKKEFVNDLLRSDFHKRFMSKYVR</sequence>
<proteinExistence type="inferred from homology"/>
<dbReference type="AlphaFoldDB" id="A0A6A6NYI5"/>
<feature type="compositionally biased region" description="Basic and acidic residues" evidence="5">
    <location>
        <begin position="142"/>
        <end position="177"/>
    </location>
</feature>
<evidence type="ECO:0000256" key="1">
    <source>
        <dbReference type="ARBA" id="ARBA00003777"/>
    </source>
</evidence>
<dbReference type="Pfam" id="PF04889">
    <property type="entry name" value="Cwf_Cwc_15"/>
    <property type="match status" value="1"/>
</dbReference>
<dbReference type="OrthoDB" id="30179at2759"/>
<name>A0A6A6NYI5_9PEZI</name>
<dbReference type="InterPro" id="IPR006973">
    <property type="entry name" value="Cwf_Cwc_15"/>
</dbReference>
<evidence type="ECO:0000256" key="4">
    <source>
        <dbReference type="ARBA" id="ARBA00023187"/>
    </source>
</evidence>